<organism evidence="2 3">
    <name type="scientific">Candidatus Competibacter phosphatis</name>
    <dbReference type="NCBI Taxonomy" id="221280"/>
    <lineage>
        <taxon>Bacteria</taxon>
        <taxon>Pseudomonadati</taxon>
        <taxon>Pseudomonadota</taxon>
        <taxon>Gammaproteobacteria</taxon>
        <taxon>Candidatus Competibacteraceae</taxon>
        <taxon>Candidatus Competibacter</taxon>
    </lineage>
</organism>
<dbReference type="RefSeq" id="WP_169249577.1">
    <property type="nucleotide sequence ID" value="NZ_SPMZ01000043.1"/>
</dbReference>
<accession>A0ABX1TQW2</accession>
<comment type="caution">
    <text evidence="2">The sequence shown here is derived from an EMBL/GenBank/DDBJ whole genome shotgun (WGS) entry which is preliminary data.</text>
</comment>
<dbReference type="Proteomes" id="UP000760480">
    <property type="component" value="Unassembled WGS sequence"/>
</dbReference>
<dbReference type="Gene3D" id="3.30.420.10">
    <property type="entry name" value="Ribonuclease H-like superfamily/Ribonuclease H"/>
    <property type="match status" value="1"/>
</dbReference>
<gene>
    <name evidence="2" type="ORF">E4P82_14560</name>
</gene>
<evidence type="ECO:0000313" key="2">
    <source>
        <dbReference type="EMBL" id="NMQ20310.1"/>
    </source>
</evidence>
<name>A0ABX1TQW2_9GAMM</name>
<evidence type="ECO:0000313" key="3">
    <source>
        <dbReference type="Proteomes" id="UP000760480"/>
    </source>
</evidence>
<dbReference type="InterPro" id="IPR012337">
    <property type="entry name" value="RNaseH-like_sf"/>
</dbReference>
<reference evidence="2 3" key="1">
    <citation type="submission" date="2019-03" db="EMBL/GenBank/DDBJ databases">
        <title>Metabolic reconstructions from genomes of highly enriched 'Candidatus Accumulibacter' and 'Candidatus Competibacter' bioreactor populations.</title>
        <authorList>
            <person name="Annavajhala M.K."/>
            <person name="Welles L."/>
            <person name="Abbas B."/>
            <person name="Sorokin D."/>
            <person name="Park H."/>
            <person name="Van Loosdrecht M."/>
            <person name="Chandran K."/>
        </authorList>
    </citation>
    <scope>NUCLEOTIDE SEQUENCE [LARGE SCALE GENOMIC DNA]</scope>
    <source>
        <strain evidence="2 3">SBR_G</strain>
    </source>
</reference>
<dbReference type="EMBL" id="SPMZ01000043">
    <property type="protein sequence ID" value="NMQ20310.1"/>
    <property type="molecule type" value="Genomic_DNA"/>
</dbReference>
<dbReference type="InterPro" id="IPR036397">
    <property type="entry name" value="RNaseH_sf"/>
</dbReference>
<dbReference type="PROSITE" id="PS50994">
    <property type="entry name" value="INTEGRASE"/>
    <property type="match status" value="1"/>
</dbReference>
<evidence type="ECO:0000259" key="1">
    <source>
        <dbReference type="PROSITE" id="PS50994"/>
    </source>
</evidence>
<dbReference type="InterPro" id="IPR001584">
    <property type="entry name" value="Integrase_cat-core"/>
</dbReference>
<dbReference type="Pfam" id="PF13683">
    <property type="entry name" value="rve_3"/>
    <property type="match status" value="1"/>
</dbReference>
<dbReference type="SUPFAM" id="SSF53098">
    <property type="entry name" value="Ribonuclease H-like"/>
    <property type="match status" value="1"/>
</dbReference>
<keyword evidence="3" id="KW-1185">Reference proteome</keyword>
<protein>
    <submittedName>
        <fullName evidence="2">Transposase</fullName>
    </submittedName>
</protein>
<feature type="non-terminal residue" evidence="2">
    <location>
        <position position="1"/>
    </location>
</feature>
<sequence>RRLSALGLTGPRLVQSDAGSDFTSGHFQQVCQGIGQWVRCRVAQVGGMGILERLNRTFKHEFVFRHEVNTLADLKALLPAFQRWYNEQRSHSRLEYRTPAAVLANEVAAILS</sequence>
<feature type="domain" description="Integrase catalytic" evidence="1">
    <location>
        <begin position="1"/>
        <end position="107"/>
    </location>
</feature>
<proteinExistence type="predicted"/>